<dbReference type="GO" id="GO:0004674">
    <property type="term" value="F:protein serine/threonine kinase activity"/>
    <property type="evidence" value="ECO:0007669"/>
    <property type="project" value="UniProtKB-KW"/>
</dbReference>
<evidence type="ECO:0000256" key="7">
    <source>
        <dbReference type="ARBA" id="ARBA00022777"/>
    </source>
</evidence>
<organism evidence="12 13">
    <name type="scientific">Lacipirellula limnantheis</name>
    <dbReference type="NCBI Taxonomy" id="2528024"/>
    <lineage>
        <taxon>Bacteria</taxon>
        <taxon>Pseudomonadati</taxon>
        <taxon>Planctomycetota</taxon>
        <taxon>Planctomycetia</taxon>
        <taxon>Pirellulales</taxon>
        <taxon>Lacipirellulaceae</taxon>
        <taxon>Lacipirellula</taxon>
    </lineage>
</organism>
<evidence type="ECO:0000256" key="9">
    <source>
        <dbReference type="ARBA" id="ARBA00023212"/>
    </source>
</evidence>
<sequence>MKSEAGAASFSADALPPEEQERIACILDEYLAAVERGEPMTPAGLLAAHPDDASRLQVYLSGLQLFHAAAAPAANGGPIIDRPRAGRTIGDYELLREIGRGGMGVVYDALQRSLRRRVALKVLPVTSSQDPRHIARFKNEAQAAAQAQHPHIVPVYGVGEADGVHYYAMQLIEGESLACYVRRGSQAADQPAPSTLMNNTQTAWLPRAQPFSIPPSGAAAVGDWTPRVARGGILETKSHVEWVARLAVQAARGLHAAHEFGVIHRDVKPSNLLVDRSGKLWITDFGLARMREAEALTHTGDILGTMRYMSPEQALGRTALVDHRTDVYSLGVTIYELATFVHPAEGAGDVQLFFERTRQSYRPLRHWEPHVPIDFETIVLKAMGEFPQDRYATAAEMADDLERFLRGEPIHACRPSLATRAAKWARRHRAAVMTAAGVAALAFVGMAASVVMIAAEKANVVAESELREDALRVTREALDEFTILYGEQLAGINGAEGVRRQAYERGIAYYEEVARQSADDPRLAADYGMAVGKLGTIKAKMGDDRHALELLQEAQQKYERLHAEEPDNVDYARRLALSLNNYGLQLGKMGQSAAALDCLRKAAELQAELELTVGESSDLKSDVAATQSNLGMVLSSSGNRTEAAAHFAAATELQWEALRQAPDDPLAMRNLAAGLSNLGAQQQQHGKLAAAADSFKKAMELRQQLLATAPLNQSYQAELARSLNNYGYTLSLAEDWLSAEKHYQAAIDFQEQLVAASPQSLQHLRDVAVSYNNLGRVQTQLPHGRQAAEKSFNQALQRQLKVLEAEPNDVATLSHLGGVYNNLAMLQEADGRPVDAEASFKQAIARQRQALDLAGEHRFIRQLLSKHYYNFAESLANRGRYAEARQAAIERRDLWPHDAELLLSAAEQLAAVSERARRAGANSATAPSQEPEAAAVAAVESLRSAMVAGLDASKLNSPALRTLSTRQDFQRLSEIASGEHRTSQNLARE</sequence>
<dbReference type="InterPro" id="IPR017441">
    <property type="entry name" value="Protein_kinase_ATP_BS"/>
</dbReference>
<dbReference type="InterPro" id="IPR011009">
    <property type="entry name" value="Kinase-like_dom_sf"/>
</dbReference>
<evidence type="ECO:0000259" key="11">
    <source>
        <dbReference type="PROSITE" id="PS50011"/>
    </source>
</evidence>
<dbReference type="PROSITE" id="PS00107">
    <property type="entry name" value="PROTEIN_KINASE_ATP"/>
    <property type="match status" value="1"/>
</dbReference>
<dbReference type="OrthoDB" id="6111975at2"/>
<evidence type="ECO:0000313" key="12">
    <source>
        <dbReference type="EMBL" id="QDT71016.1"/>
    </source>
</evidence>
<evidence type="ECO:0000256" key="2">
    <source>
        <dbReference type="ARBA" id="ARBA00004647"/>
    </source>
</evidence>
<dbReference type="SUPFAM" id="SSF48452">
    <property type="entry name" value="TPR-like"/>
    <property type="match status" value="2"/>
</dbReference>
<dbReference type="Pfam" id="PF07714">
    <property type="entry name" value="PK_Tyr_Ser-Thr"/>
    <property type="match status" value="1"/>
</dbReference>
<dbReference type="Proteomes" id="UP000317909">
    <property type="component" value="Chromosome"/>
</dbReference>
<dbReference type="InterPro" id="IPR000719">
    <property type="entry name" value="Prot_kinase_dom"/>
</dbReference>
<evidence type="ECO:0000256" key="4">
    <source>
        <dbReference type="ARBA" id="ARBA00022527"/>
    </source>
</evidence>
<protein>
    <submittedName>
        <fullName evidence="12">Serine/threonine-protein kinase PrkC</fullName>
        <ecNumber evidence="12">2.7.11.1</ecNumber>
    </submittedName>
</protein>
<dbReference type="GO" id="GO:0005813">
    <property type="term" value="C:centrosome"/>
    <property type="evidence" value="ECO:0007669"/>
    <property type="project" value="UniProtKB-SubCell"/>
</dbReference>
<keyword evidence="5 12" id="KW-0808">Transferase</keyword>
<dbReference type="CDD" id="cd14014">
    <property type="entry name" value="STKc_PknB_like"/>
    <property type="match status" value="1"/>
</dbReference>
<evidence type="ECO:0000256" key="10">
    <source>
        <dbReference type="PROSITE-ProRule" id="PRU10141"/>
    </source>
</evidence>
<keyword evidence="4" id="KW-0723">Serine/threonine-protein kinase</keyword>
<dbReference type="AlphaFoldDB" id="A0A517TRM0"/>
<dbReference type="Gene3D" id="3.30.200.20">
    <property type="entry name" value="Phosphorylase Kinase, domain 1"/>
    <property type="match status" value="1"/>
</dbReference>
<keyword evidence="13" id="KW-1185">Reference proteome</keyword>
<dbReference type="GO" id="GO:0005524">
    <property type="term" value="F:ATP binding"/>
    <property type="evidence" value="ECO:0007669"/>
    <property type="project" value="UniProtKB-UniRule"/>
</dbReference>
<keyword evidence="9" id="KW-0963">Cytoplasm</keyword>
<feature type="domain" description="Protein kinase" evidence="11">
    <location>
        <begin position="92"/>
        <end position="405"/>
    </location>
</feature>
<comment type="subcellular location">
    <subcellularLocation>
        <location evidence="1">Cytoplasm</location>
        <location evidence="1">Cytoskeleton</location>
        <location evidence="1">Microtubule organizing center</location>
        <location evidence="1">Centrosome</location>
    </subcellularLocation>
    <subcellularLocation>
        <location evidence="2">Cytoplasm</location>
        <location evidence="2">Cytoskeleton</location>
        <location evidence="2">Spindle pole</location>
    </subcellularLocation>
</comment>
<accession>A0A517TRM0</accession>
<dbReference type="SMART" id="SM00220">
    <property type="entry name" value="S_TKc"/>
    <property type="match status" value="1"/>
</dbReference>
<dbReference type="PANTHER" id="PTHR43289">
    <property type="entry name" value="MITOGEN-ACTIVATED PROTEIN KINASE KINASE KINASE 20-RELATED"/>
    <property type="match status" value="1"/>
</dbReference>
<dbReference type="EC" id="2.7.11.1" evidence="12"/>
<dbReference type="InterPro" id="IPR019734">
    <property type="entry name" value="TPR_rpt"/>
</dbReference>
<keyword evidence="9" id="KW-0206">Cytoskeleton</keyword>
<dbReference type="InterPro" id="IPR011990">
    <property type="entry name" value="TPR-like_helical_dom_sf"/>
</dbReference>
<dbReference type="InterPro" id="IPR001245">
    <property type="entry name" value="Ser-Thr/Tyr_kinase_cat_dom"/>
</dbReference>
<comment type="similarity">
    <text evidence="3">Belongs to the protein kinase superfamily. NEK Ser/Thr protein kinase family. NIMA subfamily.</text>
</comment>
<dbReference type="SMART" id="SM00028">
    <property type="entry name" value="TPR"/>
    <property type="match status" value="7"/>
</dbReference>
<feature type="binding site" evidence="10">
    <location>
        <position position="121"/>
    </location>
    <ligand>
        <name>ATP</name>
        <dbReference type="ChEBI" id="CHEBI:30616"/>
    </ligand>
</feature>
<dbReference type="PROSITE" id="PS50011">
    <property type="entry name" value="PROTEIN_KINASE_DOM"/>
    <property type="match status" value="1"/>
</dbReference>
<dbReference type="KEGG" id="llh:I41_01710"/>
<evidence type="ECO:0000313" key="13">
    <source>
        <dbReference type="Proteomes" id="UP000317909"/>
    </source>
</evidence>
<dbReference type="Pfam" id="PF13374">
    <property type="entry name" value="TPR_10"/>
    <property type="match status" value="1"/>
</dbReference>
<evidence type="ECO:0000256" key="5">
    <source>
        <dbReference type="ARBA" id="ARBA00022679"/>
    </source>
</evidence>
<dbReference type="GO" id="GO:0000922">
    <property type="term" value="C:spindle pole"/>
    <property type="evidence" value="ECO:0007669"/>
    <property type="project" value="UniProtKB-SubCell"/>
</dbReference>
<evidence type="ECO:0000256" key="3">
    <source>
        <dbReference type="ARBA" id="ARBA00010886"/>
    </source>
</evidence>
<evidence type="ECO:0000256" key="6">
    <source>
        <dbReference type="ARBA" id="ARBA00022741"/>
    </source>
</evidence>
<dbReference type="PANTHER" id="PTHR43289:SF34">
    <property type="entry name" value="SERINE_THREONINE-PROTEIN KINASE YBDM-RELATED"/>
    <property type="match status" value="1"/>
</dbReference>
<reference evidence="12 13" key="1">
    <citation type="submission" date="2019-02" db="EMBL/GenBank/DDBJ databases">
        <title>Deep-cultivation of Planctomycetes and their phenomic and genomic characterization uncovers novel biology.</title>
        <authorList>
            <person name="Wiegand S."/>
            <person name="Jogler M."/>
            <person name="Boedeker C."/>
            <person name="Pinto D."/>
            <person name="Vollmers J."/>
            <person name="Rivas-Marin E."/>
            <person name="Kohn T."/>
            <person name="Peeters S.H."/>
            <person name="Heuer A."/>
            <person name="Rast P."/>
            <person name="Oberbeckmann S."/>
            <person name="Bunk B."/>
            <person name="Jeske O."/>
            <person name="Meyerdierks A."/>
            <person name="Storesund J.E."/>
            <person name="Kallscheuer N."/>
            <person name="Luecker S."/>
            <person name="Lage O.M."/>
            <person name="Pohl T."/>
            <person name="Merkel B.J."/>
            <person name="Hornburger P."/>
            <person name="Mueller R.-W."/>
            <person name="Bruemmer F."/>
            <person name="Labrenz M."/>
            <person name="Spormann A.M."/>
            <person name="Op den Camp H."/>
            <person name="Overmann J."/>
            <person name="Amann R."/>
            <person name="Jetten M.S.M."/>
            <person name="Mascher T."/>
            <person name="Medema M.H."/>
            <person name="Devos D.P."/>
            <person name="Kaster A.-K."/>
            <person name="Ovreas L."/>
            <person name="Rohde M."/>
            <person name="Galperin M.Y."/>
            <person name="Jogler C."/>
        </authorList>
    </citation>
    <scope>NUCLEOTIDE SEQUENCE [LARGE SCALE GENOMIC DNA]</scope>
    <source>
        <strain evidence="12 13">I41</strain>
    </source>
</reference>
<keyword evidence="7 12" id="KW-0418">Kinase</keyword>
<dbReference type="Gene3D" id="1.25.40.10">
    <property type="entry name" value="Tetratricopeptide repeat domain"/>
    <property type="match status" value="3"/>
</dbReference>
<dbReference type="InterPro" id="IPR008271">
    <property type="entry name" value="Ser/Thr_kinase_AS"/>
</dbReference>
<name>A0A517TRM0_9BACT</name>
<proteinExistence type="inferred from homology"/>
<dbReference type="SUPFAM" id="SSF56112">
    <property type="entry name" value="Protein kinase-like (PK-like)"/>
    <property type="match status" value="1"/>
</dbReference>
<dbReference type="Gene3D" id="1.10.510.10">
    <property type="entry name" value="Transferase(Phosphotransferase) domain 1"/>
    <property type="match status" value="1"/>
</dbReference>
<dbReference type="EMBL" id="CP036339">
    <property type="protein sequence ID" value="QDT71016.1"/>
    <property type="molecule type" value="Genomic_DNA"/>
</dbReference>
<dbReference type="PROSITE" id="PS00108">
    <property type="entry name" value="PROTEIN_KINASE_ST"/>
    <property type="match status" value="1"/>
</dbReference>
<gene>
    <name evidence="12" type="primary">prkC_2</name>
    <name evidence="12" type="ORF">I41_01710</name>
</gene>
<keyword evidence="8 10" id="KW-0067">ATP-binding</keyword>
<dbReference type="RefSeq" id="WP_145430050.1">
    <property type="nucleotide sequence ID" value="NZ_CP036339.1"/>
</dbReference>
<evidence type="ECO:0000256" key="1">
    <source>
        <dbReference type="ARBA" id="ARBA00004300"/>
    </source>
</evidence>
<evidence type="ECO:0000256" key="8">
    <source>
        <dbReference type="ARBA" id="ARBA00022840"/>
    </source>
</evidence>
<keyword evidence="6 10" id="KW-0547">Nucleotide-binding</keyword>